<feature type="compositionally biased region" description="Basic and acidic residues" evidence="1">
    <location>
        <begin position="1158"/>
        <end position="1202"/>
    </location>
</feature>
<feature type="compositionally biased region" description="Polar residues" evidence="1">
    <location>
        <begin position="673"/>
        <end position="702"/>
    </location>
</feature>
<feature type="compositionally biased region" description="Basic and acidic residues" evidence="1">
    <location>
        <begin position="1120"/>
        <end position="1136"/>
    </location>
</feature>
<evidence type="ECO:0000313" key="2">
    <source>
        <dbReference type="EMBL" id="CAD7403798.1"/>
    </source>
</evidence>
<proteinExistence type="predicted"/>
<feature type="compositionally biased region" description="Polar residues" evidence="1">
    <location>
        <begin position="551"/>
        <end position="566"/>
    </location>
</feature>
<feature type="region of interest" description="Disordered" evidence="1">
    <location>
        <begin position="1277"/>
        <end position="1297"/>
    </location>
</feature>
<reference evidence="2" key="1">
    <citation type="submission" date="2020-11" db="EMBL/GenBank/DDBJ databases">
        <authorList>
            <person name="Tran Van P."/>
        </authorList>
    </citation>
    <scope>NUCLEOTIDE SEQUENCE</scope>
</reference>
<name>A0A7R9H2S3_TIMCR</name>
<feature type="region of interest" description="Disordered" evidence="1">
    <location>
        <begin position="283"/>
        <end position="302"/>
    </location>
</feature>
<gene>
    <name evidence="2" type="ORF">TCEB3V08_LOCUS7169</name>
</gene>
<feature type="region of interest" description="Disordered" evidence="1">
    <location>
        <begin position="427"/>
        <end position="468"/>
    </location>
</feature>
<feature type="region of interest" description="Disordered" evidence="1">
    <location>
        <begin position="1625"/>
        <end position="1647"/>
    </location>
</feature>
<feature type="compositionally biased region" description="Basic and acidic residues" evidence="1">
    <location>
        <begin position="1059"/>
        <end position="1103"/>
    </location>
</feature>
<feature type="region of interest" description="Disordered" evidence="1">
    <location>
        <begin position="638"/>
        <end position="703"/>
    </location>
</feature>
<feature type="compositionally biased region" description="Polar residues" evidence="1">
    <location>
        <begin position="373"/>
        <end position="397"/>
    </location>
</feature>
<organism evidence="2">
    <name type="scientific">Timema cristinae</name>
    <name type="common">Walking stick</name>
    <dbReference type="NCBI Taxonomy" id="61476"/>
    <lineage>
        <taxon>Eukaryota</taxon>
        <taxon>Metazoa</taxon>
        <taxon>Ecdysozoa</taxon>
        <taxon>Arthropoda</taxon>
        <taxon>Hexapoda</taxon>
        <taxon>Insecta</taxon>
        <taxon>Pterygota</taxon>
        <taxon>Neoptera</taxon>
        <taxon>Polyneoptera</taxon>
        <taxon>Phasmatodea</taxon>
        <taxon>Timematodea</taxon>
        <taxon>Timematoidea</taxon>
        <taxon>Timematidae</taxon>
        <taxon>Timema</taxon>
    </lineage>
</organism>
<dbReference type="EMBL" id="OC318957">
    <property type="protein sequence ID" value="CAD7403798.1"/>
    <property type="molecule type" value="Genomic_DNA"/>
</dbReference>
<feature type="region of interest" description="Disordered" evidence="1">
    <location>
        <begin position="546"/>
        <end position="571"/>
    </location>
</feature>
<feature type="region of interest" description="Disordered" evidence="1">
    <location>
        <begin position="610"/>
        <end position="629"/>
    </location>
</feature>
<feature type="compositionally biased region" description="Acidic residues" evidence="1">
    <location>
        <begin position="1148"/>
        <end position="1157"/>
    </location>
</feature>
<evidence type="ECO:0000256" key="1">
    <source>
        <dbReference type="SAM" id="MobiDB-lite"/>
    </source>
</evidence>
<accession>A0A7R9H2S3</accession>
<feature type="compositionally biased region" description="Polar residues" evidence="1">
    <location>
        <begin position="828"/>
        <end position="838"/>
    </location>
</feature>
<protein>
    <submittedName>
        <fullName evidence="2">Uncharacterized protein</fullName>
    </submittedName>
</protein>
<feature type="compositionally biased region" description="Basic and acidic residues" evidence="1">
    <location>
        <begin position="291"/>
        <end position="302"/>
    </location>
</feature>
<feature type="region of interest" description="Disordered" evidence="1">
    <location>
        <begin position="914"/>
        <end position="1202"/>
    </location>
</feature>
<feature type="compositionally biased region" description="Basic and acidic residues" evidence="1">
    <location>
        <begin position="658"/>
        <end position="670"/>
    </location>
</feature>
<feature type="region of interest" description="Disordered" evidence="1">
    <location>
        <begin position="800"/>
        <end position="844"/>
    </location>
</feature>
<feature type="compositionally biased region" description="Polar residues" evidence="1">
    <location>
        <begin position="638"/>
        <end position="654"/>
    </location>
</feature>
<feature type="compositionally biased region" description="Polar residues" evidence="1">
    <location>
        <begin position="980"/>
        <end position="990"/>
    </location>
</feature>
<sequence>MLLGAIPHPEEGLPPGSTVGLSNHNTQSFLPLQITLAGGSPLCQSLRTLAGGSPLCQSLRTLAGGSPLCQSLRTLAGGSPLCQSLRTLVGGSPPVLTLCLGDTNCNGSQQVSVQDPHWYPQQTSAMEQQGGNDPWSWGTSSHNHYSSEPIPSPAPTNCDPWNWGWDESNNNKTMSDKNTDPTWDWPAEDTTYHTETQDFVPMYGYTDNTSAPQGYTDNGSSSFPGQVSQHGYIGQPGSYVFHQPQDYDHFETQSHTKVLLKQLAAGLTMTLGTSLKQITHQGAVETAGSRTNHDTTQTDHGRLDIIKPEAQTFSPLSYESQGHACNNNLHVRCTSLEQSIDTAECEGEPAPPGSTSDLQEGLIVSRGPEGLPSQWSTESLPSQGSDGNQSDVSQQQDSRAYQYGAYEYHPDQTVGPPQLVYSPELSAMEPDTSEVDPPSKRESQQVSANHTHRHPPLKANPSPETVFHNNSSFAEQYKAEEKNPLERSSIRHYQECRSQSYRPEHHGPQDSSGHWYPRGWTHDIRSQDYQIRGNSTQGTSIMHRPIGPHQYTPQDQGPIETSVQQHASDHHQLEVRPQQYMPQGQGLLETSVQQHASDHHELEVRPQQYMPQGQGPLETSSQQHYSDHHELEVRPQQYMSQGQGPLETSSQQHPLSHPHQELEMRPKELTPKGQCSQETDGHHNPSSHQGSNIRSRQRQGPQEVSDMGAIFVQSDLGETRVSRLEVKSHSRGTKMGYVENEEIVPPEKSNVVVVGQSQSLEDINLSLEYSNTLTDDGNTNTRTLLGEVSTDVPSQGVCLGLTPAAPNAPSPPSDVKQGPPPPGDVRQGISSTGETTNPYKLGPSSHKHTNRFFHSPAQFLDPGVNLETVPDNKEHPDCVGHNAVERRDTSPLVRHTEPVGQDATLPLIHRPQQTPSYSASPENMEVAPRCGPDRNQYLETGQLTEEEPPSFQRLVAGGAEDTKRDEVLPPPGLRRMVPGESSSPESSANVFQPIEPRVVTGVDTQSAPSPLQVPRIKSECPSPVPETTSALPQPPSERSETIGSDNVDLFQPTSAAIADNHRENIGRREEPVERDVVVPTRRRDYYNPREHEGDDSPGRENRGQYDVVGDMRGSPQSNGRYRDERERSDPRRDVRRSTRSKRSYNRVDDEDEDTEEYYSDRDRVGRAYRDDYDRRYKGRADKNRERPQHRGHDKVSPRDSRERLVQYNPDMAREVSTVQHRHGKRGYNYYGRQVQGYPYSAYYGYDLKYLEDLRRANPVLYADYYAKYLSPQAVAQGSYTEDRGSVHSGRSSANEERASPLPLVPLCQKIEPTVTWTRSDLRQRNGDAHVIELQVIVFQFVLNVDIAAPLTVFRGPAVDCNRGDKRCNRGDRSCNRGDRRCSRGDKRCNRGDRRVIAIETGVIAIETGVIVIETGVVTEETSIVTEETGVVTEETSVVTEETGVVTEETGVVAEETSIVTEKTSVVTEETSIVTEETGVVTEETGVVAEETSVVTEETGVIAIDRRVIAIETGVIAIETGVIAIETGVIVIETGVVTEETGVIAIETGVIAIETWTLVIQSVPTPLVDPSNAVGDNVSALVVTSVNVRGSRTRVVARYDELLYRIPSPTPRMMVSLSPIQLCSRPEPRANAREPLTHIDGSLKTKSS</sequence>
<feature type="compositionally biased region" description="Pro residues" evidence="1">
    <location>
        <begin position="806"/>
        <end position="823"/>
    </location>
</feature>
<feature type="region of interest" description="Disordered" evidence="1">
    <location>
        <begin position="343"/>
        <end position="397"/>
    </location>
</feature>